<dbReference type="InterPro" id="IPR011761">
    <property type="entry name" value="ATP-grasp"/>
</dbReference>
<feature type="region of interest" description="Carboxyphosphate synthetic domain" evidence="14">
    <location>
        <begin position="1"/>
        <end position="403"/>
    </location>
</feature>
<feature type="binding site" evidence="14">
    <location>
        <position position="286"/>
    </location>
    <ligand>
        <name>Mn(2+)</name>
        <dbReference type="ChEBI" id="CHEBI:29035"/>
        <label>1</label>
    </ligand>
</feature>
<dbReference type="SMART" id="SM00851">
    <property type="entry name" value="MGS"/>
    <property type="match status" value="1"/>
</dbReference>
<comment type="similarity">
    <text evidence="2 14">Belongs to the CarB family.</text>
</comment>
<evidence type="ECO:0000256" key="1">
    <source>
        <dbReference type="ARBA" id="ARBA00005077"/>
    </source>
</evidence>
<keyword evidence="8 14" id="KW-0547">Nucleotide-binding</keyword>
<feature type="domain" description="MGS-like" evidence="16">
    <location>
        <begin position="966"/>
        <end position="1103"/>
    </location>
</feature>
<dbReference type="Proteomes" id="UP000661112">
    <property type="component" value="Unassembled WGS sequence"/>
</dbReference>
<dbReference type="HAMAP" id="MF_01210_A">
    <property type="entry name" value="CPSase_L_chain_A"/>
    <property type="match status" value="1"/>
</dbReference>
<dbReference type="Gene3D" id="3.40.50.20">
    <property type="match status" value="2"/>
</dbReference>
<feature type="binding site" evidence="14">
    <location>
        <position position="870"/>
    </location>
    <ligand>
        <name>Mn(2+)</name>
        <dbReference type="ChEBI" id="CHEBI:29035"/>
        <label>4</label>
    </ligand>
</feature>
<dbReference type="PANTHER" id="PTHR11405">
    <property type="entry name" value="CARBAMOYLTRANSFERASE FAMILY MEMBER"/>
    <property type="match status" value="1"/>
</dbReference>
<feature type="binding site" evidence="14">
    <location>
        <position position="300"/>
    </location>
    <ligand>
        <name>ATP</name>
        <dbReference type="ChEBI" id="CHEBI:30616"/>
        <label>1</label>
    </ligand>
</feature>
<dbReference type="InterPro" id="IPR005483">
    <property type="entry name" value="CPSase_dom"/>
</dbReference>
<evidence type="ECO:0000256" key="9">
    <source>
        <dbReference type="ARBA" id="ARBA00022840"/>
    </source>
</evidence>
<dbReference type="GO" id="GO:0004088">
    <property type="term" value="F:carbamoyl-phosphate synthase (glutamine-hydrolyzing) activity"/>
    <property type="evidence" value="ECO:0007669"/>
    <property type="project" value="UniProtKB-EC"/>
</dbReference>
<dbReference type="InterPro" id="IPR005479">
    <property type="entry name" value="CPAse_ATP-bd"/>
</dbReference>
<dbReference type="InterPro" id="IPR033937">
    <property type="entry name" value="MGS_CPS_CarB"/>
</dbReference>
<feature type="region of interest" description="Allosteric domain" evidence="14">
    <location>
        <begin position="966"/>
        <end position="1103"/>
    </location>
</feature>
<feature type="binding site" evidence="14">
    <location>
        <position position="286"/>
    </location>
    <ligand>
        <name>ATP</name>
        <dbReference type="ChEBI" id="CHEBI:30616"/>
        <label>1</label>
    </ligand>
</feature>
<evidence type="ECO:0000256" key="6">
    <source>
        <dbReference type="ARBA" id="ARBA00022723"/>
    </source>
</evidence>
<dbReference type="EMBL" id="JACJSG010000019">
    <property type="protein sequence ID" value="MBD2501992.1"/>
    <property type="molecule type" value="Genomic_DNA"/>
</dbReference>
<feature type="domain" description="ATP-grasp" evidence="15">
    <location>
        <begin position="133"/>
        <end position="329"/>
    </location>
</feature>
<feature type="domain" description="ATP-grasp" evidence="15">
    <location>
        <begin position="702"/>
        <end position="899"/>
    </location>
</feature>
<feature type="binding site" evidence="14">
    <location>
        <position position="300"/>
    </location>
    <ligand>
        <name>Mn(2+)</name>
        <dbReference type="ChEBI" id="CHEBI:29035"/>
        <label>1</label>
    </ligand>
</feature>
<evidence type="ECO:0000256" key="5">
    <source>
        <dbReference type="ARBA" id="ARBA00022605"/>
    </source>
</evidence>
<feature type="binding site" evidence="14">
    <location>
        <position position="853"/>
    </location>
    <ligand>
        <name>Mg(2+)</name>
        <dbReference type="ChEBI" id="CHEBI:18420"/>
        <label>3</label>
    </ligand>
</feature>
<dbReference type="EC" id="6.3.4.16" evidence="14"/>
<evidence type="ECO:0000256" key="3">
    <source>
        <dbReference type="ARBA" id="ARBA00022571"/>
    </source>
</evidence>
<feature type="binding site" evidence="14">
    <location>
        <position position="872"/>
    </location>
    <ligand>
        <name>Mn(2+)</name>
        <dbReference type="ChEBI" id="CHEBI:29035"/>
        <label>4</label>
    </ligand>
</feature>
<dbReference type="InterPro" id="IPR011607">
    <property type="entry name" value="MGS-like_dom"/>
</dbReference>
<evidence type="ECO:0000256" key="11">
    <source>
        <dbReference type="ARBA" id="ARBA00022975"/>
    </source>
</evidence>
<dbReference type="InterPro" id="IPR005480">
    <property type="entry name" value="CPSase_lsu_oligo"/>
</dbReference>
<feature type="binding site" evidence="14">
    <location>
        <position position="853"/>
    </location>
    <ligand>
        <name>Mn(2+)</name>
        <dbReference type="ChEBI" id="CHEBI:29035"/>
        <label>3</label>
    </ligand>
</feature>
<evidence type="ECO:0000256" key="2">
    <source>
        <dbReference type="ARBA" id="ARBA00009799"/>
    </source>
</evidence>
<dbReference type="InterPro" id="IPR036914">
    <property type="entry name" value="MGS-like_dom_sf"/>
</dbReference>
<dbReference type="PROSITE" id="PS50975">
    <property type="entry name" value="ATP_GRASP"/>
    <property type="match status" value="2"/>
</dbReference>
<dbReference type="InterPro" id="IPR016185">
    <property type="entry name" value="PreATP-grasp_dom_sf"/>
</dbReference>
<dbReference type="SUPFAM" id="SSF48108">
    <property type="entry name" value="Carbamoyl phosphate synthetase, large subunit connection domain"/>
    <property type="match status" value="1"/>
</dbReference>
<feature type="binding site" evidence="14">
    <location>
        <position position="176"/>
    </location>
    <ligand>
        <name>ATP</name>
        <dbReference type="ChEBI" id="CHEBI:30616"/>
        <label>1</label>
    </ligand>
</feature>
<dbReference type="NCBIfam" id="NF009455">
    <property type="entry name" value="PRK12815.1"/>
    <property type="match status" value="1"/>
</dbReference>
<dbReference type="SUPFAM" id="SSF56059">
    <property type="entry name" value="Glutathione synthetase ATP-binding domain-like"/>
    <property type="match status" value="2"/>
</dbReference>
<keyword evidence="11 14" id="KW-0665">Pyrimidine biosynthesis</keyword>
<dbReference type="Pfam" id="PF02786">
    <property type="entry name" value="CPSase_L_D2"/>
    <property type="match status" value="2"/>
</dbReference>
<feature type="binding site" evidence="14">
    <location>
        <position position="813"/>
    </location>
    <ligand>
        <name>ATP</name>
        <dbReference type="ChEBI" id="CHEBI:30616"/>
        <label>2</label>
    </ligand>
</feature>
<dbReference type="CDD" id="cd01424">
    <property type="entry name" value="MGS_CPS_II"/>
    <property type="match status" value="1"/>
</dbReference>
<organism evidence="17 18">
    <name type="scientific">Anabaena azotica FACHB-119</name>
    <dbReference type="NCBI Taxonomy" id="947527"/>
    <lineage>
        <taxon>Bacteria</taxon>
        <taxon>Bacillati</taxon>
        <taxon>Cyanobacteriota</taxon>
        <taxon>Cyanophyceae</taxon>
        <taxon>Nostocales</taxon>
        <taxon>Nostocaceae</taxon>
        <taxon>Anabaena</taxon>
        <taxon>Anabaena azotica</taxon>
    </lineage>
</organism>
<evidence type="ECO:0000259" key="16">
    <source>
        <dbReference type="PROSITE" id="PS51855"/>
    </source>
</evidence>
<evidence type="ECO:0000259" key="15">
    <source>
        <dbReference type="PROSITE" id="PS50975"/>
    </source>
</evidence>
<keyword evidence="3 14" id="KW-0055">Arginine biosynthesis</keyword>
<feature type="binding site" evidence="14">
    <location>
        <position position="853"/>
    </location>
    <ligand>
        <name>ATP</name>
        <dbReference type="ChEBI" id="CHEBI:30616"/>
        <label>2</label>
    </ligand>
</feature>
<comment type="subunit">
    <text evidence="14">Composed of two chains; the small (or glutamine) chain promotes the hydrolysis of glutamine to ammonia, which is used by the large (or ammonia) chain to synthesize carbamoyl phosphate. Tetramer of heterodimers (alpha,beta)4.</text>
</comment>
<dbReference type="Pfam" id="PF25596">
    <property type="entry name" value="CPSase_L_D1"/>
    <property type="match status" value="2"/>
</dbReference>
<comment type="domain">
    <text evidence="14">The large subunit is composed of 2 ATP-grasp domains that are involved in binding the 2 ATP molecules needed for carbamoyl phosphate synthesis. The N-terminal ATP-grasp domain (referred to as the carboxyphosphate synthetic component) catalyzes the ATP-dependent phosphorylation of hydrogencarbonate to carboxyphosphate and the subsequent nucleophilic attack by ammonia to form a carbamate intermediate. The C-terminal ATP-grasp domain (referred to as the carbamoyl phosphate synthetic component) then catalyzes the phosphorylation of carbamate with the second ATP to form the end product carbamoyl phosphate. The reactive and unstable enzyme intermediates are sequentially channeled from one active site to the next through the interior of the protein over a distance of at least 96 A.</text>
</comment>
<dbReference type="Gene3D" id="3.40.50.1380">
    <property type="entry name" value="Methylglyoxal synthase-like domain"/>
    <property type="match status" value="1"/>
</dbReference>
<keyword evidence="10" id="KW-0460">Magnesium</keyword>
<dbReference type="RefSeq" id="WP_190473800.1">
    <property type="nucleotide sequence ID" value="NZ_JACJSG010000019.1"/>
</dbReference>
<dbReference type="SMART" id="SM01096">
    <property type="entry name" value="CPSase_L_D3"/>
    <property type="match status" value="1"/>
</dbReference>
<feature type="binding site" evidence="14">
    <location>
        <position position="177"/>
    </location>
    <ligand>
        <name>ATP</name>
        <dbReference type="ChEBI" id="CHEBI:30616"/>
        <label>1</label>
    </ligand>
</feature>
<feature type="binding site" evidence="14">
    <location>
        <position position="779"/>
    </location>
    <ligand>
        <name>ATP</name>
        <dbReference type="ChEBI" id="CHEBI:30616"/>
        <label>2</label>
    </ligand>
</feature>
<evidence type="ECO:0000256" key="4">
    <source>
        <dbReference type="ARBA" id="ARBA00022598"/>
    </source>
</evidence>
<dbReference type="EC" id="6.3.5.5" evidence="14"/>
<dbReference type="Gene3D" id="1.10.1030.10">
    <property type="entry name" value="Carbamoyl-phosphate synthetase, large subunit oligomerisation domain"/>
    <property type="match status" value="1"/>
</dbReference>
<keyword evidence="4 14" id="KW-0436">Ligase</keyword>
<dbReference type="Pfam" id="PF02142">
    <property type="entry name" value="MGS"/>
    <property type="match status" value="1"/>
</dbReference>
<evidence type="ECO:0000256" key="14">
    <source>
        <dbReference type="HAMAP-Rule" id="MF_01210"/>
    </source>
</evidence>
<feature type="binding site" evidence="14">
    <location>
        <position position="129"/>
    </location>
    <ligand>
        <name>ATP</name>
        <dbReference type="ChEBI" id="CHEBI:30616"/>
        <label>1</label>
    </ligand>
</feature>
<dbReference type="Gene3D" id="3.30.470.20">
    <property type="entry name" value="ATP-grasp fold, B domain"/>
    <property type="match status" value="2"/>
</dbReference>
<dbReference type="NCBIfam" id="NF003671">
    <property type="entry name" value="PRK05294.1"/>
    <property type="match status" value="1"/>
</dbReference>
<feature type="binding site" evidence="14">
    <location>
        <position position="286"/>
    </location>
    <ligand>
        <name>Mg(2+)</name>
        <dbReference type="ChEBI" id="CHEBI:18420"/>
        <label>1</label>
    </ligand>
</feature>
<comment type="function">
    <text evidence="14">Large subunit of the glutamine-dependent carbamoyl phosphate synthetase (CPSase). CPSase catalyzes the formation of carbamoyl phosphate from the ammonia moiety of glutamine, carbonate, and phosphate donated by ATP, constituting the first step of 2 biosynthetic pathways, one leading to arginine and/or urea and the other to pyrimidine nucleotides. The large subunit (synthetase) binds the substrates ammonia (free or transferred from glutamine from the small subunit), hydrogencarbonate and ATP and carries out an ATP-coupled ligase reaction, activating hydrogencarbonate by forming carboxy phosphate which reacts with ammonia to form carbamoyl phosphate.</text>
</comment>
<feature type="binding site" evidence="14">
    <location>
        <position position="300"/>
    </location>
    <ligand>
        <name>Mn(2+)</name>
        <dbReference type="ChEBI" id="CHEBI:29035"/>
        <label>2</label>
    </ligand>
</feature>
<evidence type="ECO:0000256" key="10">
    <source>
        <dbReference type="ARBA" id="ARBA00022842"/>
    </source>
</evidence>
<comment type="caution">
    <text evidence="17">The sequence shown here is derived from an EMBL/GenBank/DDBJ whole genome shotgun (WGS) entry which is preliminary data.</text>
</comment>
<evidence type="ECO:0000313" key="18">
    <source>
        <dbReference type="Proteomes" id="UP000661112"/>
    </source>
</evidence>
<feature type="binding site" evidence="14">
    <location>
        <position position="810"/>
    </location>
    <ligand>
        <name>ATP</name>
        <dbReference type="ChEBI" id="CHEBI:30616"/>
        <label>2</label>
    </ligand>
</feature>
<keyword evidence="6" id="KW-0479">Metal-binding</keyword>
<comment type="pathway">
    <text evidence="1 14">Amino-acid biosynthesis; L-arginine biosynthesis; carbamoyl phosphate from bicarbonate: step 1/1.</text>
</comment>
<comment type="cofactor">
    <cofactor evidence="14">
        <name>Mg(2+)</name>
        <dbReference type="ChEBI" id="CHEBI:18420"/>
    </cofactor>
    <cofactor evidence="14">
        <name>Mn(2+)</name>
        <dbReference type="ChEBI" id="CHEBI:29035"/>
    </cofactor>
    <text evidence="14">Binds 4 Mg(2+) or Mn(2+) ions per subunit.</text>
</comment>
<feature type="binding site" evidence="14">
    <location>
        <position position="300"/>
    </location>
    <ligand>
        <name>Mg(2+)</name>
        <dbReference type="ChEBI" id="CHEBI:18420"/>
        <label>1</label>
    </ligand>
</feature>
<keyword evidence="5 14" id="KW-0028">Amino-acid biosynthesis</keyword>
<proteinExistence type="inferred from homology"/>
<evidence type="ECO:0000256" key="7">
    <source>
        <dbReference type="ARBA" id="ARBA00022737"/>
    </source>
</evidence>
<gene>
    <name evidence="14 17" type="primary">carB</name>
    <name evidence="17" type="ORF">H6G83_15480</name>
</gene>
<protein>
    <recommendedName>
        <fullName evidence="14">Carbamoyl phosphate synthase large chain</fullName>
        <ecNumber evidence="14">6.3.4.16</ecNumber>
        <ecNumber evidence="14">6.3.5.5</ecNumber>
    </recommendedName>
    <alternativeName>
        <fullName evidence="14">Carbamoyl phosphate synthetase ammonia chain</fullName>
    </alternativeName>
</protein>
<evidence type="ECO:0000256" key="8">
    <source>
        <dbReference type="ARBA" id="ARBA00022741"/>
    </source>
</evidence>
<feature type="binding site" evidence="14">
    <location>
        <position position="209"/>
    </location>
    <ligand>
        <name>ATP</name>
        <dbReference type="ChEBI" id="CHEBI:30616"/>
        <label>1</label>
    </ligand>
</feature>
<accession>A0ABR8D492</accession>
<keyword evidence="18" id="KW-1185">Reference proteome</keyword>
<feature type="binding site" evidence="14">
    <location>
        <position position="872"/>
    </location>
    <ligand>
        <name>Mg(2+)</name>
        <dbReference type="ChEBI" id="CHEBI:18420"/>
        <label>4</label>
    </ligand>
</feature>
<dbReference type="PANTHER" id="PTHR11405:SF53">
    <property type="entry name" value="CARBAMOYL-PHOSPHATE SYNTHASE [AMMONIA], MITOCHONDRIAL"/>
    <property type="match status" value="1"/>
</dbReference>
<feature type="binding site" evidence="14">
    <location>
        <position position="244"/>
    </location>
    <ligand>
        <name>ATP</name>
        <dbReference type="ChEBI" id="CHEBI:30616"/>
        <label>1</label>
    </ligand>
</feature>
<feature type="binding site" evidence="14">
    <location>
        <position position="784"/>
    </location>
    <ligand>
        <name>ATP</name>
        <dbReference type="ChEBI" id="CHEBI:30616"/>
        <label>2</label>
    </ligand>
</feature>
<feature type="binding site" evidence="14">
    <location>
        <position position="870"/>
    </location>
    <ligand>
        <name>Mg(2+)</name>
        <dbReference type="ChEBI" id="CHEBI:18420"/>
        <label>3</label>
    </ligand>
</feature>
<dbReference type="PROSITE" id="PS00867">
    <property type="entry name" value="CPSASE_2"/>
    <property type="match status" value="2"/>
</dbReference>
<feature type="binding site" evidence="14">
    <location>
        <position position="738"/>
    </location>
    <ligand>
        <name>ATP</name>
        <dbReference type="ChEBI" id="CHEBI:30616"/>
        <label>2</label>
    </ligand>
</feature>
<dbReference type="PROSITE" id="PS51855">
    <property type="entry name" value="MGS"/>
    <property type="match status" value="1"/>
</dbReference>
<evidence type="ECO:0000313" key="17">
    <source>
        <dbReference type="EMBL" id="MBD2501992.1"/>
    </source>
</evidence>
<dbReference type="Pfam" id="PF02787">
    <property type="entry name" value="CPSase_L_D3"/>
    <property type="match status" value="1"/>
</dbReference>
<evidence type="ECO:0000256" key="12">
    <source>
        <dbReference type="ARBA" id="ARBA00023211"/>
    </source>
</evidence>
<feature type="binding site" evidence="14">
    <location>
        <position position="870"/>
    </location>
    <ligand>
        <name>Mn(2+)</name>
        <dbReference type="ChEBI" id="CHEBI:29035"/>
        <label>3</label>
    </ligand>
</feature>
<name>A0ABR8D492_9NOST</name>
<feature type="binding site" evidence="14">
    <location>
        <position position="170"/>
    </location>
    <ligand>
        <name>ATP</name>
        <dbReference type="ChEBI" id="CHEBI:30616"/>
        <label>1</label>
    </ligand>
</feature>
<comment type="pathway">
    <text evidence="14">Pyrimidine metabolism; UMP biosynthesis via de novo pathway; (S)-dihydroorotate from bicarbonate: step 1/3.</text>
</comment>
<feature type="binding site" evidence="14">
    <location>
        <position position="870"/>
    </location>
    <ligand>
        <name>Mg(2+)</name>
        <dbReference type="ChEBI" id="CHEBI:18420"/>
        <label>4</label>
    </ligand>
</feature>
<dbReference type="InterPro" id="IPR006275">
    <property type="entry name" value="CPSase_lsu"/>
</dbReference>
<feature type="binding site" evidence="14">
    <location>
        <position position="211"/>
    </location>
    <ligand>
        <name>ATP</name>
        <dbReference type="ChEBI" id="CHEBI:30616"/>
        <label>1</label>
    </ligand>
</feature>
<evidence type="ECO:0000256" key="13">
    <source>
        <dbReference type="ARBA" id="ARBA00047359"/>
    </source>
</evidence>
<feature type="binding site" evidence="14">
    <location>
        <position position="216"/>
    </location>
    <ligand>
        <name>ATP</name>
        <dbReference type="ChEBI" id="CHEBI:30616"/>
        <label>1</label>
    </ligand>
</feature>
<feature type="binding site" evidence="14">
    <location>
        <position position="242"/>
    </location>
    <ligand>
        <name>ATP</name>
        <dbReference type="ChEBI" id="CHEBI:30616"/>
        <label>1</label>
    </ligand>
</feature>
<feature type="binding site" evidence="14">
    <location>
        <position position="812"/>
    </location>
    <ligand>
        <name>ATP</name>
        <dbReference type="ChEBI" id="CHEBI:30616"/>
        <label>2</label>
    </ligand>
</feature>
<dbReference type="HAMAP" id="MF_01210_B">
    <property type="entry name" value="CPSase_L_chain_B"/>
    <property type="match status" value="1"/>
</dbReference>
<dbReference type="PROSITE" id="PS51257">
    <property type="entry name" value="PROKAR_LIPOPROTEIN"/>
    <property type="match status" value="1"/>
</dbReference>
<feature type="binding site" evidence="14">
    <location>
        <position position="302"/>
    </location>
    <ligand>
        <name>Mn(2+)</name>
        <dbReference type="ChEBI" id="CHEBI:29035"/>
        <label>2</label>
    </ligand>
</feature>
<keyword evidence="12" id="KW-0464">Manganese</keyword>
<dbReference type="NCBIfam" id="TIGR01369">
    <property type="entry name" value="CPSaseII_lrg"/>
    <property type="match status" value="1"/>
</dbReference>
<feature type="binding site" evidence="14">
    <location>
        <position position="302"/>
    </location>
    <ligand>
        <name>Mg(2+)</name>
        <dbReference type="ChEBI" id="CHEBI:18420"/>
        <label>2</label>
    </ligand>
</feature>
<comment type="catalytic activity">
    <reaction evidence="14">
        <text>hydrogencarbonate + L-glutamine + 2 ATP + H2O = carbamoyl phosphate + L-glutamate + 2 ADP + phosphate + 2 H(+)</text>
        <dbReference type="Rhea" id="RHEA:18633"/>
        <dbReference type="ChEBI" id="CHEBI:15377"/>
        <dbReference type="ChEBI" id="CHEBI:15378"/>
        <dbReference type="ChEBI" id="CHEBI:17544"/>
        <dbReference type="ChEBI" id="CHEBI:29985"/>
        <dbReference type="ChEBI" id="CHEBI:30616"/>
        <dbReference type="ChEBI" id="CHEBI:43474"/>
        <dbReference type="ChEBI" id="CHEBI:58228"/>
        <dbReference type="ChEBI" id="CHEBI:58359"/>
        <dbReference type="ChEBI" id="CHEBI:456216"/>
        <dbReference type="EC" id="6.3.5.5"/>
    </reaction>
</comment>
<feature type="binding site" evidence="14">
    <location>
        <position position="811"/>
    </location>
    <ligand>
        <name>ATP</name>
        <dbReference type="ChEBI" id="CHEBI:30616"/>
        <label>2</label>
    </ligand>
</feature>
<feature type="binding site" evidence="14">
    <location>
        <position position="243"/>
    </location>
    <ligand>
        <name>ATP</name>
        <dbReference type="ChEBI" id="CHEBI:30616"/>
        <label>1</label>
    </ligand>
</feature>
<sequence length="1103" mass="120853">MPRRQDLQKILLLGSGPIVIGQACEFDYSGTQACKALREEGYEVVLVNSNPATIMTDPETADRTYIEPLTPELVEKVIAKERPDALLPTMGGQTALNIAVALAKNGVLDKYNVELIGAKLPAIEKAEDRKLFNEAMDKIGVKVCPSGTASSLEEAKAIAQRIGTYPLIIRPAFTMGGTGGGIAYNQEEFEEMAQVGIDASPVSQILIDQSLLGWKEYELEVMRDLADNVVIICSIENLDPMGIHTGDSITVAPAQTLTDKEYQRLRDMAIKIIREIGVETGGSNIQFAVNPVNGDVVVIEMNPRVSRSSALASKATGFPIAKMAAKLAVGYSLDEISNDITKKTPASFEPTIDYVVTKVPRFAFEKFPGSEPVLTTQMKSVGEAMAIGRTFNESFQKALRSLETGRAGWGCDKAEKLPSGEQIRAQLRTPNPERIFALRHALQLGMSAEEIYELTGIDPWFLDKMQQLLEVEKFLKRTPLPQFTKEQMYAIKRDGFSDRQIAYATKTTEDEVRTYRKQLGVIPAYKTVDTCAAEFEAFTPYYYSTYEEESEVTPTTKPKVMILGGGPNRIGQGIEFDYCCCHAAYALKGAGYETIMVNSNPETVSTDYDTSDRLYFEPLTKEDVLNIIEAENPVGIIVQFGGQTPLKLALPLQQYLNQVGNGSLVIGNGDEQPITDDQLPITKIWGTSPDSIDIAEDRERFEKILKQLNISQPPNGIARSYEDALIVAKRIGYPVVVRPSYVLGGRAMEIVYSDAELERYMNFAVQVEPEHPILIDKFLENAIEVDVDAIADHRGKVVIGGIMEHIEQAGIHSGDSACSLPSISLPPAVLNQIRNWTVQLAQALSVVGLMNIQFAVVGAGTYSPQVYILEANPRASRTVPFVSKATGVPLAKLASLIMSGKTLEELNFTQEVIPNHIAVKEAVLPFNKFPGTDTILGPEMRSTGEVMGIDSDFGRAFAKAELGAGERIPLTGTVFVSMSDRDKAAAIPVVREFIDLGFKVMATFGTSRVLLENGLEVELVLKLHEGRPHVIDAIKNQKIQLIINTPSGEEAQTDARLIRRTGLAYKIPIITTIAGAKATVAAIRSLQNTTLDVKIIQEYCPHF</sequence>
<dbReference type="PROSITE" id="PS00866">
    <property type="entry name" value="CPSASE_1"/>
    <property type="match status" value="2"/>
</dbReference>
<dbReference type="InterPro" id="IPR058047">
    <property type="entry name" value="CPSase_preATP-grasp"/>
</dbReference>
<keyword evidence="7 14" id="KW-0677">Repeat</keyword>
<dbReference type="PRINTS" id="PR00098">
    <property type="entry name" value="CPSASE"/>
</dbReference>
<dbReference type="SUPFAM" id="SSF52440">
    <property type="entry name" value="PreATP-grasp domain"/>
    <property type="match status" value="2"/>
</dbReference>
<feature type="binding site" evidence="14">
    <location>
        <position position="300"/>
    </location>
    <ligand>
        <name>Mg(2+)</name>
        <dbReference type="ChEBI" id="CHEBI:18420"/>
        <label>2</label>
    </ligand>
</feature>
<comment type="catalytic activity">
    <reaction evidence="13 14">
        <text>hydrogencarbonate + NH4(+) + 2 ATP = carbamoyl phosphate + 2 ADP + phosphate + 2 H(+)</text>
        <dbReference type="Rhea" id="RHEA:18029"/>
        <dbReference type="ChEBI" id="CHEBI:15378"/>
        <dbReference type="ChEBI" id="CHEBI:17544"/>
        <dbReference type="ChEBI" id="CHEBI:28938"/>
        <dbReference type="ChEBI" id="CHEBI:30616"/>
        <dbReference type="ChEBI" id="CHEBI:43474"/>
        <dbReference type="ChEBI" id="CHEBI:58228"/>
        <dbReference type="ChEBI" id="CHEBI:456216"/>
        <dbReference type="EC" id="6.3.4.16"/>
    </reaction>
</comment>
<comment type="caution">
    <text evidence="14">Lacks conserved residue(s) required for the propagation of feature annotation.</text>
</comment>
<feature type="binding site" evidence="14">
    <location>
        <position position="870"/>
    </location>
    <ligand>
        <name>ATP</name>
        <dbReference type="ChEBI" id="CHEBI:30616"/>
        <label>2</label>
    </ligand>
</feature>
<feature type="binding site" evidence="14">
    <location>
        <position position="777"/>
    </location>
    <ligand>
        <name>ATP</name>
        <dbReference type="ChEBI" id="CHEBI:30616"/>
        <label>2</label>
    </ligand>
</feature>
<reference evidence="17 18" key="1">
    <citation type="journal article" date="2020" name="ISME J.">
        <title>Comparative genomics reveals insights into cyanobacterial evolution and habitat adaptation.</title>
        <authorList>
            <person name="Chen M.Y."/>
            <person name="Teng W.K."/>
            <person name="Zhao L."/>
            <person name="Hu C.X."/>
            <person name="Zhou Y.K."/>
            <person name="Han B.P."/>
            <person name="Song L.R."/>
            <person name="Shu W.S."/>
        </authorList>
    </citation>
    <scope>NUCLEOTIDE SEQUENCE [LARGE SCALE GENOMIC DNA]</scope>
    <source>
        <strain evidence="17 18">FACHB-119</strain>
    </source>
</reference>
<dbReference type="SUPFAM" id="SSF52335">
    <property type="entry name" value="Methylglyoxal synthase-like"/>
    <property type="match status" value="1"/>
</dbReference>
<dbReference type="InterPro" id="IPR036897">
    <property type="entry name" value="CarbamoylP_synth_lsu_oligo_sf"/>
</dbReference>
<keyword evidence="9 14" id="KW-0067">ATP-binding</keyword>